<gene>
    <name evidence="1" type="ORF">SBD_4931</name>
</gene>
<dbReference type="PANTHER" id="PTHR43245:SF13">
    <property type="entry name" value="UDP-D-APIOSE_UDP-D-XYLOSE SYNTHASE 2"/>
    <property type="match status" value="1"/>
</dbReference>
<dbReference type="PANTHER" id="PTHR43245">
    <property type="entry name" value="BIFUNCTIONAL POLYMYXIN RESISTANCE PROTEIN ARNA"/>
    <property type="match status" value="1"/>
</dbReference>
<evidence type="ECO:0000313" key="1">
    <source>
        <dbReference type="EMBL" id="EMF53387.1"/>
    </source>
</evidence>
<dbReference type="SUPFAM" id="SSF51735">
    <property type="entry name" value="NAD(P)-binding Rossmann-fold domains"/>
    <property type="match status" value="1"/>
</dbReference>
<dbReference type="Gene3D" id="3.40.50.720">
    <property type="entry name" value="NAD(P)-binding Rossmann-like Domain"/>
    <property type="match status" value="1"/>
</dbReference>
<name>M3DAM2_9ACTN</name>
<organism evidence="1 2">
    <name type="scientific">Streptomyces bottropensis ATCC 25435</name>
    <dbReference type="NCBI Taxonomy" id="1054862"/>
    <lineage>
        <taxon>Bacteria</taxon>
        <taxon>Bacillati</taxon>
        <taxon>Actinomycetota</taxon>
        <taxon>Actinomycetes</taxon>
        <taxon>Kitasatosporales</taxon>
        <taxon>Streptomycetaceae</taxon>
        <taxon>Streptomyces</taxon>
    </lineage>
</organism>
<reference evidence="2" key="1">
    <citation type="journal article" date="2013" name="Genome Announc.">
        <title>Draft Genome Sequence of Streptomyces bottropensis ATCC 25435, a Bottromycin-Producing Actinomycete.</title>
        <authorList>
            <person name="Zhang H."/>
            <person name="Zhou W."/>
            <person name="Zhuang Y."/>
            <person name="Liang X."/>
            <person name="Liu T."/>
        </authorList>
    </citation>
    <scope>NUCLEOTIDE SEQUENCE [LARGE SCALE GENOMIC DNA]</scope>
    <source>
        <strain evidence="2">ATCC 25435</strain>
    </source>
</reference>
<sequence>MTDCGGPIVLISTRAASFLGRRIAWVSPGPVREDAPVDPRNMYVFEDGRQRRDFVHVRNAAAADAAALEADAPVGALAAYGTGSGEPRTVGEMARAPAAAYGGPEPVVTGPYRLGDVRHITADSSRLRAGLGWKPEAGFAEGMREFARARLRGE</sequence>
<dbReference type="Proteomes" id="UP000030760">
    <property type="component" value="Unassembled WGS sequence"/>
</dbReference>
<evidence type="ECO:0000313" key="2">
    <source>
        <dbReference type="Proteomes" id="UP000030760"/>
    </source>
</evidence>
<dbReference type="EMBL" id="KB405089">
    <property type="protein sequence ID" value="EMF53387.1"/>
    <property type="molecule type" value="Genomic_DNA"/>
</dbReference>
<dbReference type="AlphaFoldDB" id="M3DAM2"/>
<proteinExistence type="predicted"/>
<dbReference type="InterPro" id="IPR050177">
    <property type="entry name" value="Lipid_A_modif_metabolic_enz"/>
</dbReference>
<accession>M3DAM2</accession>
<dbReference type="InterPro" id="IPR036291">
    <property type="entry name" value="NAD(P)-bd_dom_sf"/>
</dbReference>
<protein>
    <submittedName>
        <fullName evidence="1">Epimerase</fullName>
    </submittedName>
</protein>